<keyword evidence="3" id="KW-1185">Reference proteome</keyword>
<dbReference type="EnsemblMetazoa" id="XM_014396845.1">
    <property type="protein sequence ID" value="XP_014252331.1"/>
    <property type="gene ID" value="LOC106668259"/>
</dbReference>
<reference evidence="2" key="1">
    <citation type="submission" date="2022-01" db="UniProtKB">
        <authorList>
            <consortium name="EnsemblMetazoa"/>
        </authorList>
    </citation>
    <scope>IDENTIFICATION</scope>
</reference>
<organism evidence="2 3">
    <name type="scientific">Cimex lectularius</name>
    <name type="common">Bed bug</name>
    <name type="synonym">Acanthia lectularia</name>
    <dbReference type="NCBI Taxonomy" id="79782"/>
    <lineage>
        <taxon>Eukaryota</taxon>
        <taxon>Metazoa</taxon>
        <taxon>Ecdysozoa</taxon>
        <taxon>Arthropoda</taxon>
        <taxon>Hexapoda</taxon>
        <taxon>Insecta</taxon>
        <taxon>Pterygota</taxon>
        <taxon>Neoptera</taxon>
        <taxon>Paraneoptera</taxon>
        <taxon>Hemiptera</taxon>
        <taxon>Heteroptera</taxon>
        <taxon>Panheteroptera</taxon>
        <taxon>Cimicomorpha</taxon>
        <taxon>Cimicidae</taxon>
        <taxon>Cimex</taxon>
    </lineage>
</organism>
<feature type="compositionally biased region" description="Basic residues" evidence="1">
    <location>
        <begin position="140"/>
        <end position="150"/>
    </location>
</feature>
<dbReference type="RefSeq" id="XP_014252331.1">
    <property type="nucleotide sequence ID" value="XM_014396845.1"/>
</dbReference>
<feature type="region of interest" description="Disordered" evidence="1">
    <location>
        <begin position="102"/>
        <end position="154"/>
    </location>
</feature>
<protein>
    <submittedName>
        <fullName evidence="2">Uncharacterized protein</fullName>
    </submittedName>
</protein>
<evidence type="ECO:0000313" key="2">
    <source>
        <dbReference type="EnsemblMetazoa" id="XP_014252331.1"/>
    </source>
</evidence>
<dbReference type="KEGG" id="clec:106668259"/>
<dbReference type="AlphaFoldDB" id="A0A8I6TIL3"/>
<evidence type="ECO:0000256" key="1">
    <source>
        <dbReference type="SAM" id="MobiDB-lite"/>
    </source>
</evidence>
<dbReference type="Proteomes" id="UP000494040">
    <property type="component" value="Unassembled WGS sequence"/>
</dbReference>
<feature type="compositionally biased region" description="Basic residues" evidence="1">
    <location>
        <begin position="42"/>
        <end position="56"/>
    </location>
</feature>
<evidence type="ECO:0000313" key="3">
    <source>
        <dbReference type="Proteomes" id="UP000494040"/>
    </source>
</evidence>
<accession>A0A8I6TIL3</accession>
<feature type="region of interest" description="Disordered" evidence="1">
    <location>
        <begin position="25"/>
        <end position="56"/>
    </location>
</feature>
<dbReference type="GeneID" id="106668259"/>
<sequence>MLNIMDLASKYLPDLDKITAGIAKNYSKDDTSTESSYTPQKKVYKSKRPRKKKKKKIVLIKRKLQIPEPPVVPKRVVTAVTRAKQKTAKRKTSHFLKALSSSVNGKETRKETKKRPEKLLKGADVKSGQEGNKAGGIKEKLKKSGAKKSKPSVQMDKALEEFNRRKSQFMASLRLLQQHLSSIDTEQLVAEKSKRTCSEIKSPKKDESIKKTKTEEFPVQKEETSVIKETEECISKESSEPSEKLVHKSQIESEPVPDQIQTSVRKSGYEEFIRTVKLLKKQGLLNSMMKQENHPKNIFPGNFSDSNPSCSSERCPNADYRINKLKSNLTLNNDGPTEKIQLNSHYAQPISFVEYMDKSFEQQTNKEYKNLAQQRALKLKPLFNKSIPVKRQIFDNEYKIEEENAQTGSGDKNKNESIVKSMKSLLPKCTVYRGRH</sequence>
<name>A0A8I6TIL3_CIMLE</name>
<feature type="compositionally biased region" description="Basic and acidic residues" evidence="1">
    <location>
        <begin position="230"/>
        <end position="251"/>
    </location>
</feature>
<feature type="region of interest" description="Disordered" evidence="1">
    <location>
        <begin position="230"/>
        <end position="263"/>
    </location>
</feature>
<proteinExistence type="predicted"/>